<dbReference type="PANTHER" id="PTHR12185:SF15">
    <property type="entry name" value="SID1 TRANSMEMBRANE FAMILY MEMBER 1"/>
    <property type="match status" value="1"/>
</dbReference>
<reference evidence="8" key="1">
    <citation type="thesis" date="2020" institute="ProQuest LLC" country="789 East Eisenhower Parkway, Ann Arbor, MI, USA">
        <title>Comparative Genomics and Chromosome Evolution.</title>
        <authorList>
            <person name="Mudd A.B."/>
        </authorList>
    </citation>
    <scope>NUCLEOTIDE SEQUENCE</scope>
    <source>
        <strain evidence="8">237g6f4</strain>
        <tissue evidence="8">Blood</tissue>
    </source>
</reference>
<evidence type="ECO:0000256" key="6">
    <source>
        <dbReference type="ARBA" id="ARBA00023136"/>
    </source>
</evidence>
<comment type="similarity">
    <text evidence="2">Belongs to the SID1 family.</text>
</comment>
<dbReference type="GO" id="GO:0003725">
    <property type="term" value="F:double-stranded RNA binding"/>
    <property type="evidence" value="ECO:0007669"/>
    <property type="project" value="TreeGrafter"/>
</dbReference>
<evidence type="ECO:0000256" key="1">
    <source>
        <dbReference type="ARBA" id="ARBA00004141"/>
    </source>
</evidence>
<evidence type="ECO:0000256" key="3">
    <source>
        <dbReference type="ARBA" id="ARBA00022692"/>
    </source>
</evidence>
<accession>A0AAV6YSQ1</accession>
<evidence type="ECO:0008006" key="10">
    <source>
        <dbReference type="Google" id="ProtNLM"/>
    </source>
</evidence>
<evidence type="ECO:0000256" key="5">
    <source>
        <dbReference type="ARBA" id="ARBA00022989"/>
    </source>
</evidence>
<dbReference type="GO" id="GO:0005886">
    <property type="term" value="C:plasma membrane"/>
    <property type="evidence" value="ECO:0007669"/>
    <property type="project" value="TreeGrafter"/>
</dbReference>
<dbReference type="AlphaFoldDB" id="A0AAV6YSQ1"/>
<keyword evidence="5" id="KW-1133">Transmembrane helix</keyword>
<proteinExistence type="inferred from homology"/>
<evidence type="ECO:0000256" key="7">
    <source>
        <dbReference type="ARBA" id="ARBA00023180"/>
    </source>
</evidence>
<protein>
    <recommendedName>
        <fullName evidence="10">SID1 transmembrane family member 2</fullName>
    </recommendedName>
</protein>
<dbReference type="EMBL" id="WNYA01024642">
    <property type="protein sequence ID" value="KAG8538010.1"/>
    <property type="molecule type" value="Genomic_DNA"/>
</dbReference>
<feature type="non-terminal residue" evidence="8">
    <location>
        <position position="175"/>
    </location>
</feature>
<evidence type="ECO:0000313" key="9">
    <source>
        <dbReference type="Proteomes" id="UP000824782"/>
    </source>
</evidence>
<dbReference type="Pfam" id="PF13965">
    <property type="entry name" value="SID-1_RNA_chan"/>
    <property type="match status" value="1"/>
</dbReference>
<feature type="non-terminal residue" evidence="8">
    <location>
        <position position="1"/>
    </location>
</feature>
<evidence type="ECO:0000313" key="8">
    <source>
        <dbReference type="EMBL" id="KAG8538010.1"/>
    </source>
</evidence>
<organism evidence="8 9">
    <name type="scientific">Engystomops pustulosus</name>
    <name type="common">Tungara frog</name>
    <name type="synonym">Physalaemus pustulosus</name>
    <dbReference type="NCBI Taxonomy" id="76066"/>
    <lineage>
        <taxon>Eukaryota</taxon>
        <taxon>Metazoa</taxon>
        <taxon>Chordata</taxon>
        <taxon>Craniata</taxon>
        <taxon>Vertebrata</taxon>
        <taxon>Euteleostomi</taxon>
        <taxon>Amphibia</taxon>
        <taxon>Batrachia</taxon>
        <taxon>Anura</taxon>
        <taxon>Neobatrachia</taxon>
        <taxon>Hyloidea</taxon>
        <taxon>Leptodactylidae</taxon>
        <taxon>Leiuperinae</taxon>
        <taxon>Engystomops</taxon>
    </lineage>
</organism>
<dbReference type="InterPro" id="IPR025958">
    <property type="entry name" value="SID1_TM_fam"/>
</dbReference>
<name>A0AAV6YSQ1_ENGPU</name>
<keyword evidence="4" id="KW-0732">Signal</keyword>
<evidence type="ECO:0000256" key="2">
    <source>
        <dbReference type="ARBA" id="ARBA00006618"/>
    </source>
</evidence>
<keyword evidence="6" id="KW-0472">Membrane</keyword>
<dbReference type="PANTHER" id="PTHR12185">
    <property type="entry name" value="SID1 TRANSMEMBRANE FAMILY MEMEBER"/>
    <property type="match status" value="1"/>
</dbReference>
<keyword evidence="9" id="KW-1185">Reference proteome</keyword>
<evidence type="ECO:0000256" key="4">
    <source>
        <dbReference type="ARBA" id="ARBA00022729"/>
    </source>
</evidence>
<dbReference type="GO" id="GO:0051033">
    <property type="term" value="F:RNA transmembrane transporter activity"/>
    <property type="evidence" value="ECO:0007669"/>
    <property type="project" value="TreeGrafter"/>
</dbReference>
<keyword evidence="7" id="KW-0325">Glycoprotein</keyword>
<gene>
    <name evidence="8" type="ORF">GDO81_023440</name>
</gene>
<comment type="caution">
    <text evidence="8">The sequence shown here is derived from an EMBL/GenBank/DDBJ whole genome shotgun (WGS) entry which is preliminary data.</text>
</comment>
<keyword evidence="3" id="KW-0812">Transmembrane</keyword>
<dbReference type="GO" id="GO:0005764">
    <property type="term" value="C:lysosome"/>
    <property type="evidence" value="ECO:0007669"/>
    <property type="project" value="TreeGrafter"/>
</dbReference>
<dbReference type="Proteomes" id="UP000824782">
    <property type="component" value="Unassembled WGS sequence"/>
</dbReference>
<sequence>VDALRVFVRSDSDDLEFPLLFVVRQQKGVLSWQVPLAFRGYYQRTYTYQDVSRTLCPTDPRGQAPTSEQFLYIDIASMAPSSVQYELIVRRLPDFELQTDVPLNFSASPSQPQYFLYSFPEGVDSVVIKVKSAETFPCTVVSVQDIACPVYDLDHNVEFNGVYQSMTKKAAITIQ</sequence>
<comment type="subcellular location">
    <subcellularLocation>
        <location evidence="1">Membrane</location>
        <topology evidence="1">Multi-pass membrane protein</topology>
    </subcellularLocation>
</comment>